<dbReference type="Proteomes" id="UP000612362">
    <property type="component" value="Unassembled WGS sequence"/>
</dbReference>
<keyword evidence="2" id="KW-1185">Reference proteome</keyword>
<sequence>MSKEHSVQLVHRFFEEVFSKGDRAAASEILASDFTFYGPPDGIRGAEGFLHFSSEIRSALKVQFKVEVVIVDDEKASALATMSGEHEKDFHDIPASGVRFALPRIDNFRIVDGKINEVRTTFDHRVLLAQLGSPEEDADEHLQIRGASFAQRG</sequence>
<dbReference type="PANTHER" id="PTHR38436">
    <property type="entry name" value="POLYKETIDE CYCLASE SNOAL-LIKE DOMAIN"/>
    <property type="match status" value="1"/>
</dbReference>
<dbReference type="PANTHER" id="PTHR38436:SF1">
    <property type="entry name" value="ESTER CYCLASE"/>
    <property type="match status" value="1"/>
</dbReference>
<dbReference type="Gene3D" id="3.10.450.50">
    <property type="match status" value="1"/>
</dbReference>
<dbReference type="InterPro" id="IPR009959">
    <property type="entry name" value="Cyclase_SnoaL-like"/>
</dbReference>
<dbReference type="GO" id="GO:0030638">
    <property type="term" value="P:polyketide metabolic process"/>
    <property type="evidence" value="ECO:0007669"/>
    <property type="project" value="InterPro"/>
</dbReference>
<dbReference type="EMBL" id="BNJF01000007">
    <property type="protein sequence ID" value="GHO50244.1"/>
    <property type="molecule type" value="Genomic_DNA"/>
</dbReference>
<protein>
    <recommendedName>
        <fullName evidence="3">SnoaL-like domain-containing protein</fullName>
    </recommendedName>
</protein>
<reference evidence="1" key="1">
    <citation type="submission" date="2020-10" db="EMBL/GenBank/DDBJ databases">
        <title>Taxonomic study of unclassified bacteria belonging to the class Ktedonobacteria.</title>
        <authorList>
            <person name="Yabe S."/>
            <person name="Wang C.M."/>
            <person name="Zheng Y."/>
            <person name="Sakai Y."/>
            <person name="Cavaletti L."/>
            <person name="Monciardini P."/>
            <person name="Donadio S."/>
        </authorList>
    </citation>
    <scope>NUCLEOTIDE SEQUENCE</scope>
    <source>
        <strain evidence="1">SOSP1-1</strain>
    </source>
</reference>
<dbReference type="SUPFAM" id="SSF54427">
    <property type="entry name" value="NTF2-like"/>
    <property type="match status" value="1"/>
</dbReference>
<accession>A0A8J3IFG2</accession>
<comment type="caution">
    <text evidence="1">The sequence shown here is derived from an EMBL/GenBank/DDBJ whole genome shotgun (WGS) entry which is preliminary data.</text>
</comment>
<name>A0A8J3IFG2_9CHLR</name>
<organism evidence="1 2">
    <name type="scientific">Ktedonospora formicarum</name>
    <dbReference type="NCBI Taxonomy" id="2778364"/>
    <lineage>
        <taxon>Bacteria</taxon>
        <taxon>Bacillati</taxon>
        <taxon>Chloroflexota</taxon>
        <taxon>Ktedonobacteria</taxon>
        <taxon>Ktedonobacterales</taxon>
        <taxon>Ktedonobacteraceae</taxon>
        <taxon>Ktedonospora</taxon>
    </lineage>
</organism>
<dbReference type="RefSeq" id="WP_220199295.1">
    <property type="nucleotide sequence ID" value="NZ_BNJF01000007.1"/>
</dbReference>
<evidence type="ECO:0000313" key="1">
    <source>
        <dbReference type="EMBL" id="GHO50244.1"/>
    </source>
</evidence>
<dbReference type="AlphaFoldDB" id="A0A8J3IFG2"/>
<proteinExistence type="predicted"/>
<evidence type="ECO:0008006" key="3">
    <source>
        <dbReference type="Google" id="ProtNLM"/>
    </source>
</evidence>
<evidence type="ECO:0000313" key="2">
    <source>
        <dbReference type="Proteomes" id="UP000612362"/>
    </source>
</evidence>
<dbReference type="InterPro" id="IPR032710">
    <property type="entry name" value="NTF2-like_dom_sf"/>
</dbReference>
<dbReference type="Pfam" id="PF07366">
    <property type="entry name" value="SnoaL"/>
    <property type="match status" value="1"/>
</dbReference>
<gene>
    <name evidence="1" type="ORF">KSX_84070</name>
</gene>